<dbReference type="Gene3D" id="3.20.20.370">
    <property type="entry name" value="Glycoside hydrolase/deacetylase"/>
    <property type="match status" value="1"/>
</dbReference>
<gene>
    <name evidence="3" type="ORF">SAMN02745220_04028</name>
</gene>
<evidence type="ECO:0000256" key="1">
    <source>
        <dbReference type="ARBA" id="ARBA00022729"/>
    </source>
</evidence>
<evidence type="ECO:0000313" key="3">
    <source>
        <dbReference type="EMBL" id="SHO51471.1"/>
    </source>
</evidence>
<keyword evidence="1" id="KW-0732">Signal</keyword>
<dbReference type="AlphaFoldDB" id="A0A1M7YFW0"/>
<accession>A0A1M7YFW0</accession>
<dbReference type="InterPro" id="IPR011330">
    <property type="entry name" value="Glyco_hydro/deAcase_b/a-brl"/>
</dbReference>
<sequence length="349" mass="39743">MQSAKKILLSILVPIWQILTRRNLSILMIHGVMDRNSAKSSWIPMRFQLSPYILDKGLNILSKKYSFISITEAIDMLTGVIPIKPYSMVLTFDDGYRNNLSHALPILSKYNAPAAIFLSTGHIYTNEPYWYDRMDYALQHLKCNIQFEFESNLYNFPPNNPFELSQSFHNLRYALKSSPSNYLSTLSKINEILSLLENNSHGSLYDIFENDPWTSLLNWDEIKIASKKGIYFGSHTVDHLLLGKVNSQVVLNQLSISKQHIENNTGQSCQILCYPDGDYTPEVIKLAQNCGYKAGLSIRGGINHPGQKNIFLLSRNSFPNRDNYLSIHAGASGLTAFFQRIRLNVNKHT</sequence>
<evidence type="ECO:0000313" key="4">
    <source>
        <dbReference type="Proteomes" id="UP000184603"/>
    </source>
</evidence>
<dbReference type="CDD" id="cd10918">
    <property type="entry name" value="CE4_NodB_like_5s_6s"/>
    <property type="match status" value="1"/>
</dbReference>
<dbReference type="InterPro" id="IPR002509">
    <property type="entry name" value="NODB_dom"/>
</dbReference>
<dbReference type="EMBL" id="FRFE01000025">
    <property type="protein sequence ID" value="SHO51471.1"/>
    <property type="molecule type" value="Genomic_DNA"/>
</dbReference>
<dbReference type="STRING" id="1121416.SAMN02745220_04028"/>
<dbReference type="GO" id="GO:0005975">
    <property type="term" value="P:carbohydrate metabolic process"/>
    <property type="evidence" value="ECO:0007669"/>
    <property type="project" value="InterPro"/>
</dbReference>
<reference evidence="3 4" key="1">
    <citation type="submission" date="2016-12" db="EMBL/GenBank/DDBJ databases">
        <authorList>
            <person name="Song W.-J."/>
            <person name="Kurnit D.M."/>
        </authorList>
    </citation>
    <scope>NUCLEOTIDE SEQUENCE [LARGE SCALE GENOMIC DNA]</scope>
    <source>
        <strain evidence="3 4">DSM 18488</strain>
    </source>
</reference>
<dbReference type="PANTHER" id="PTHR34216:SF7">
    <property type="entry name" value="POLY-BETA-1,6-N-ACETYL-D-GLUCOSAMINE N-DEACETYLASE"/>
    <property type="match status" value="1"/>
</dbReference>
<evidence type="ECO:0000259" key="2">
    <source>
        <dbReference type="PROSITE" id="PS51677"/>
    </source>
</evidence>
<dbReference type="Proteomes" id="UP000184603">
    <property type="component" value="Unassembled WGS sequence"/>
</dbReference>
<dbReference type="GO" id="GO:0016810">
    <property type="term" value="F:hydrolase activity, acting on carbon-nitrogen (but not peptide) bonds"/>
    <property type="evidence" value="ECO:0007669"/>
    <property type="project" value="InterPro"/>
</dbReference>
<feature type="domain" description="NodB homology" evidence="2">
    <location>
        <begin position="86"/>
        <end position="349"/>
    </location>
</feature>
<dbReference type="InterPro" id="IPR051398">
    <property type="entry name" value="Polysacch_Deacetylase"/>
</dbReference>
<name>A0A1M7YFW0_9BACT</name>
<organism evidence="3 4">
    <name type="scientific">Desulfopila aestuarii DSM 18488</name>
    <dbReference type="NCBI Taxonomy" id="1121416"/>
    <lineage>
        <taxon>Bacteria</taxon>
        <taxon>Pseudomonadati</taxon>
        <taxon>Thermodesulfobacteriota</taxon>
        <taxon>Desulfobulbia</taxon>
        <taxon>Desulfobulbales</taxon>
        <taxon>Desulfocapsaceae</taxon>
        <taxon>Desulfopila</taxon>
    </lineage>
</organism>
<dbReference type="Pfam" id="PF01522">
    <property type="entry name" value="Polysacc_deac_1"/>
    <property type="match status" value="2"/>
</dbReference>
<dbReference type="PANTHER" id="PTHR34216">
    <property type="match status" value="1"/>
</dbReference>
<keyword evidence="4" id="KW-1185">Reference proteome</keyword>
<proteinExistence type="predicted"/>
<dbReference type="PROSITE" id="PS51677">
    <property type="entry name" value="NODB"/>
    <property type="match status" value="1"/>
</dbReference>
<protein>
    <submittedName>
        <fullName evidence="3">Polysaccharide deacetylase</fullName>
    </submittedName>
</protein>
<dbReference type="SUPFAM" id="SSF88713">
    <property type="entry name" value="Glycoside hydrolase/deacetylase"/>
    <property type="match status" value="1"/>
</dbReference>